<keyword evidence="4" id="KW-1185">Reference proteome</keyword>
<dbReference type="InterPro" id="IPR003675">
    <property type="entry name" value="Rce1/LyrA-like_dom"/>
</dbReference>
<keyword evidence="3" id="KW-0482">Metalloprotease</keyword>
<dbReference type="EMBL" id="JADKPN010000009">
    <property type="protein sequence ID" value="MBF4764495.1"/>
    <property type="molecule type" value="Genomic_DNA"/>
</dbReference>
<name>A0A930VGS5_9ACTN</name>
<evidence type="ECO:0000313" key="4">
    <source>
        <dbReference type="Proteomes" id="UP000640489"/>
    </source>
</evidence>
<dbReference type="Proteomes" id="UP000640489">
    <property type="component" value="Unassembled WGS sequence"/>
</dbReference>
<proteinExistence type="predicted"/>
<dbReference type="AlphaFoldDB" id="A0A930VGS5"/>
<dbReference type="GO" id="GO:0080120">
    <property type="term" value="P:CAAX-box protein maturation"/>
    <property type="evidence" value="ECO:0007669"/>
    <property type="project" value="UniProtKB-ARBA"/>
</dbReference>
<feature type="transmembrane region" description="Helical" evidence="1">
    <location>
        <begin position="113"/>
        <end position="134"/>
    </location>
</feature>
<dbReference type="RefSeq" id="WP_194707681.1">
    <property type="nucleotide sequence ID" value="NZ_JADKPN010000009.1"/>
</dbReference>
<dbReference type="GO" id="GO:0008237">
    <property type="term" value="F:metallopeptidase activity"/>
    <property type="evidence" value="ECO:0007669"/>
    <property type="project" value="UniProtKB-KW"/>
</dbReference>
<accession>A0A930VGS5</accession>
<gene>
    <name evidence="3" type="ORF">ISU07_15285</name>
</gene>
<sequence>MSPPSTTVENRRASLLWWSGLELTAAVVAVALDLLVPAFVIVAVSAVSLALRRQRPDSLGFHRLPAPVRTAGTVALLVLAWSVAQVGLVMPVLERVTGETQDFGLFADLEGDVGLLLVLLAASWTLGALVEETAFRGLVVTRLTEVLGGGAPATWIAVLGAALLFAAIHTEQGVVGLAVTFLDGLFFGWLRFHYRSLWAAVLAHGFSNTLGLLVFFTWGTVGGLW</sequence>
<feature type="transmembrane region" description="Helical" evidence="1">
    <location>
        <begin position="174"/>
        <end position="190"/>
    </location>
</feature>
<feature type="transmembrane region" description="Helical" evidence="1">
    <location>
        <begin position="197"/>
        <end position="218"/>
    </location>
</feature>
<dbReference type="GO" id="GO:0004175">
    <property type="term" value="F:endopeptidase activity"/>
    <property type="evidence" value="ECO:0007669"/>
    <property type="project" value="UniProtKB-ARBA"/>
</dbReference>
<protein>
    <submittedName>
        <fullName evidence="3">CPBP family intramembrane metalloprotease</fullName>
    </submittedName>
</protein>
<keyword evidence="1" id="KW-1133">Transmembrane helix</keyword>
<keyword evidence="3" id="KW-0645">Protease</keyword>
<keyword evidence="3" id="KW-0378">Hydrolase</keyword>
<evidence type="ECO:0000256" key="1">
    <source>
        <dbReference type="SAM" id="Phobius"/>
    </source>
</evidence>
<evidence type="ECO:0000259" key="2">
    <source>
        <dbReference type="Pfam" id="PF02517"/>
    </source>
</evidence>
<reference evidence="3" key="1">
    <citation type="submission" date="2020-11" db="EMBL/GenBank/DDBJ databases">
        <title>Nocardioides sp. nov., isolated from Soil of Cynanchum wilfordii Hemsley rhizosphere.</title>
        <authorList>
            <person name="Lee J.-S."/>
            <person name="Suh M.K."/>
            <person name="Kim J.-S."/>
        </authorList>
    </citation>
    <scope>NUCLEOTIDE SEQUENCE</scope>
    <source>
        <strain evidence="3">KCTC 19275</strain>
    </source>
</reference>
<keyword evidence="1" id="KW-0812">Transmembrane</keyword>
<feature type="transmembrane region" description="Helical" evidence="1">
    <location>
        <begin position="25"/>
        <end position="51"/>
    </location>
</feature>
<feature type="transmembrane region" description="Helical" evidence="1">
    <location>
        <begin position="146"/>
        <end position="168"/>
    </location>
</feature>
<keyword evidence="1" id="KW-0472">Membrane</keyword>
<comment type="caution">
    <text evidence="3">The sequence shown here is derived from an EMBL/GenBank/DDBJ whole genome shotgun (WGS) entry which is preliminary data.</text>
</comment>
<dbReference type="Pfam" id="PF02517">
    <property type="entry name" value="Rce1-like"/>
    <property type="match status" value="1"/>
</dbReference>
<evidence type="ECO:0000313" key="3">
    <source>
        <dbReference type="EMBL" id="MBF4764495.1"/>
    </source>
</evidence>
<feature type="domain" description="CAAX prenyl protease 2/Lysostaphin resistance protein A-like" evidence="2">
    <location>
        <begin position="116"/>
        <end position="209"/>
    </location>
</feature>
<feature type="transmembrane region" description="Helical" evidence="1">
    <location>
        <begin position="72"/>
        <end position="93"/>
    </location>
</feature>
<organism evidence="3 4">
    <name type="scientific">Nocardioides islandensis</name>
    <dbReference type="NCBI Taxonomy" id="433663"/>
    <lineage>
        <taxon>Bacteria</taxon>
        <taxon>Bacillati</taxon>
        <taxon>Actinomycetota</taxon>
        <taxon>Actinomycetes</taxon>
        <taxon>Propionibacteriales</taxon>
        <taxon>Nocardioidaceae</taxon>
        <taxon>Nocardioides</taxon>
    </lineage>
</organism>